<organism evidence="2">
    <name type="scientific">Culex pipiens</name>
    <name type="common">House mosquito</name>
    <dbReference type="NCBI Taxonomy" id="7175"/>
    <lineage>
        <taxon>Eukaryota</taxon>
        <taxon>Metazoa</taxon>
        <taxon>Ecdysozoa</taxon>
        <taxon>Arthropoda</taxon>
        <taxon>Hexapoda</taxon>
        <taxon>Insecta</taxon>
        <taxon>Pterygota</taxon>
        <taxon>Neoptera</taxon>
        <taxon>Endopterygota</taxon>
        <taxon>Diptera</taxon>
        <taxon>Nematocera</taxon>
        <taxon>Culicoidea</taxon>
        <taxon>Culicidae</taxon>
        <taxon>Culicinae</taxon>
        <taxon>Culicini</taxon>
        <taxon>Culex</taxon>
        <taxon>Culex</taxon>
    </lineage>
</organism>
<accession>A0A8D8B080</accession>
<evidence type="ECO:0000256" key="1">
    <source>
        <dbReference type="SAM" id="MobiDB-lite"/>
    </source>
</evidence>
<sequence length="131" mass="14276">MWKRAAEVEVVEVGPAVEDPAEASIMTSTVDRPVGVISTIPIPLRNIRPTLRATWTGAPPPRNSRQIVISRPAVCRARARPVLARRRGPRPVPVNHRRNVPSATTRSRSGRSSTLCSTANTTPAEAAWRTT</sequence>
<reference evidence="2" key="1">
    <citation type="submission" date="2021-05" db="EMBL/GenBank/DDBJ databases">
        <authorList>
            <person name="Alioto T."/>
            <person name="Alioto T."/>
            <person name="Gomez Garrido J."/>
        </authorList>
    </citation>
    <scope>NUCLEOTIDE SEQUENCE</scope>
</reference>
<dbReference type="AlphaFoldDB" id="A0A8D8B080"/>
<feature type="compositionally biased region" description="Basic residues" evidence="1">
    <location>
        <begin position="79"/>
        <end position="99"/>
    </location>
</feature>
<dbReference type="EMBL" id="HBUE01052120">
    <property type="protein sequence ID" value="CAG6464988.1"/>
    <property type="molecule type" value="Transcribed_RNA"/>
</dbReference>
<feature type="region of interest" description="Disordered" evidence="1">
    <location>
        <begin position="79"/>
        <end position="131"/>
    </location>
</feature>
<feature type="compositionally biased region" description="Polar residues" evidence="1">
    <location>
        <begin position="119"/>
        <end position="131"/>
    </location>
</feature>
<proteinExistence type="predicted"/>
<protein>
    <submittedName>
        <fullName evidence="2">(northern house mosquito) hypothetical protein</fullName>
    </submittedName>
</protein>
<dbReference type="EMBL" id="HBUE01052118">
    <property type="protein sequence ID" value="CAG6464981.1"/>
    <property type="molecule type" value="Transcribed_RNA"/>
</dbReference>
<feature type="compositionally biased region" description="Low complexity" evidence="1">
    <location>
        <begin position="100"/>
        <end position="118"/>
    </location>
</feature>
<dbReference type="EMBL" id="HBUE01052122">
    <property type="protein sequence ID" value="CAG6464996.1"/>
    <property type="molecule type" value="Transcribed_RNA"/>
</dbReference>
<name>A0A8D8B080_CULPI</name>
<dbReference type="EMBL" id="HBUE01052121">
    <property type="protein sequence ID" value="CAG6464992.1"/>
    <property type="molecule type" value="Transcribed_RNA"/>
</dbReference>
<dbReference type="EMBL" id="HBUE01052124">
    <property type="protein sequence ID" value="CAG6465001.1"/>
    <property type="molecule type" value="Transcribed_RNA"/>
</dbReference>
<evidence type="ECO:0000313" key="2">
    <source>
        <dbReference type="EMBL" id="CAG6464988.1"/>
    </source>
</evidence>
<dbReference type="EMBL" id="HBUE01052119">
    <property type="protein sequence ID" value="CAG6464985.1"/>
    <property type="molecule type" value="Transcribed_RNA"/>
</dbReference>